<organism evidence="9 10">
    <name type="scientific">Cladophialophora bantiana (strain ATCC 10958 / CBS 173.52 / CDC B-1940 / NIH 8579)</name>
    <name type="common">Xylohypha bantiana</name>
    <dbReference type="NCBI Taxonomy" id="1442370"/>
    <lineage>
        <taxon>Eukaryota</taxon>
        <taxon>Fungi</taxon>
        <taxon>Dikarya</taxon>
        <taxon>Ascomycota</taxon>
        <taxon>Pezizomycotina</taxon>
        <taxon>Eurotiomycetes</taxon>
        <taxon>Chaetothyriomycetidae</taxon>
        <taxon>Chaetothyriales</taxon>
        <taxon>Herpotrichiellaceae</taxon>
        <taxon>Cladophialophora</taxon>
    </lineage>
</organism>
<dbReference type="HOGENOM" id="CLU_001265_54_5_1"/>
<evidence type="ECO:0000256" key="6">
    <source>
        <dbReference type="SAM" id="MobiDB-lite"/>
    </source>
</evidence>
<feature type="domain" description="Major facilitator superfamily (MFS) profile" evidence="8">
    <location>
        <begin position="118"/>
        <end position="625"/>
    </location>
</feature>
<comment type="subcellular location">
    <subcellularLocation>
        <location evidence="1">Membrane</location>
        <topology evidence="1">Multi-pass membrane protein</topology>
    </subcellularLocation>
</comment>
<evidence type="ECO:0000259" key="8">
    <source>
        <dbReference type="PROSITE" id="PS50850"/>
    </source>
</evidence>
<evidence type="ECO:0000256" key="1">
    <source>
        <dbReference type="ARBA" id="ARBA00004141"/>
    </source>
</evidence>
<dbReference type="SUPFAM" id="SSF103473">
    <property type="entry name" value="MFS general substrate transporter"/>
    <property type="match status" value="1"/>
</dbReference>
<feature type="transmembrane region" description="Helical" evidence="7">
    <location>
        <begin position="503"/>
        <end position="520"/>
    </location>
</feature>
<evidence type="ECO:0000256" key="2">
    <source>
        <dbReference type="ARBA" id="ARBA00022448"/>
    </source>
</evidence>
<feature type="compositionally biased region" description="Basic and acidic residues" evidence="6">
    <location>
        <begin position="8"/>
        <end position="17"/>
    </location>
</feature>
<dbReference type="InterPro" id="IPR020846">
    <property type="entry name" value="MFS_dom"/>
</dbReference>
<gene>
    <name evidence="9" type="ORF">Z519_04507</name>
</gene>
<feature type="region of interest" description="Disordered" evidence="6">
    <location>
        <begin position="1"/>
        <end position="25"/>
    </location>
</feature>
<dbReference type="PROSITE" id="PS50850">
    <property type="entry name" value="MFS"/>
    <property type="match status" value="1"/>
</dbReference>
<dbReference type="InterPro" id="IPR001958">
    <property type="entry name" value="Tet-R_TetA/multi-R_MdtG-like"/>
</dbReference>
<proteinExistence type="predicted"/>
<evidence type="ECO:0000313" key="10">
    <source>
        <dbReference type="Proteomes" id="UP000053789"/>
    </source>
</evidence>
<dbReference type="PRINTS" id="PR01035">
    <property type="entry name" value="TCRTETA"/>
</dbReference>
<dbReference type="InterPro" id="IPR011701">
    <property type="entry name" value="MFS"/>
</dbReference>
<accession>A0A0D2EXB5</accession>
<dbReference type="PANTHER" id="PTHR23504">
    <property type="entry name" value="MAJOR FACILITATOR SUPERFAMILY DOMAIN-CONTAINING PROTEIN 10"/>
    <property type="match status" value="1"/>
</dbReference>
<feature type="transmembrane region" description="Helical" evidence="7">
    <location>
        <begin position="216"/>
        <end position="237"/>
    </location>
</feature>
<reference evidence="9" key="1">
    <citation type="submission" date="2015-01" db="EMBL/GenBank/DDBJ databases">
        <title>The Genome Sequence of Cladophialophora bantiana CBS 173.52.</title>
        <authorList>
            <consortium name="The Broad Institute Genomics Platform"/>
            <person name="Cuomo C."/>
            <person name="de Hoog S."/>
            <person name="Gorbushina A."/>
            <person name="Stielow B."/>
            <person name="Teixiera M."/>
            <person name="Abouelleil A."/>
            <person name="Chapman S.B."/>
            <person name="Priest M."/>
            <person name="Young S.K."/>
            <person name="Wortman J."/>
            <person name="Nusbaum C."/>
            <person name="Birren B."/>
        </authorList>
    </citation>
    <scope>NUCLEOTIDE SEQUENCE [LARGE SCALE GENOMIC DNA]</scope>
    <source>
        <strain evidence="9">CBS 173.52</strain>
    </source>
</reference>
<protein>
    <recommendedName>
        <fullName evidence="8">Major facilitator superfamily (MFS) profile domain-containing protein</fullName>
    </recommendedName>
</protein>
<dbReference type="GO" id="GO:0016020">
    <property type="term" value="C:membrane"/>
    <property type="evidence" value="ECO:0007669"/>
    <property type="project" value="UniProtKB-SubCell"/>
</dbReference>
<dbReference type="OrthoDB" id="10262656at2759"/>
<evidence type="ECO:0000256" key="5">
    <source>
        <dbReference type="ARBA" id="ARBA00023136"/>
    </source>
</evidence>
<dbReference type="RefSeq" id="XP_016621200.1">
    <property type="nucleotide sequence ID" value="XM_016762253.1"/>
</dbReference>
<keyword evidence="5 7" id="KW-0472">Membrane</keyword>
<feature type="transmembrane region" description="Helical" evidence="7">
    <location>
        <begin position="469"/>
        <end position="491"/>
    </location>
</feature>
<evidence type="ECO:0000256" key="7">
    <source>
        <dbReference type="SAM" id="Phobius"/>
    </source>
</evidence>
<evidence type="ECO:0000256" key="4">
    <source>
        <dbReference type="ARBA" id="ARBA00022989"/>
    </source>
</evidence>
<feature type="transmembrane region" description="Helical" evidence="7">
    <location>
        <begin position="526"/>
        <end position="546"/>
    </location>
</feature>
<keyword evidence="3 7" id="KW-0812">Transmembrane</keyword>
<dbReference type="Pfam" id="PF07690">
    <property type="entry name" value="MFS_1"/>
    <property type="match status" value="1"/>
</dbReference>
<feature type="region of interest" description="Disordered" evidence="6">
    <location>
        <begin position="44"/>
        <end position="106"/>
    </location>
</feature>
<dbReference type="GeneID" id="27697435"/>
<dbReference type="VEuPathDB" id="FungiDB:Z519_04507"/>
<dbReference type="AlphaFoldDB" id="A0A0D2EXB5"/>
<feature type="region of interest" description="Disordered" evidence="6">
    <location>
        <begin position="369"/>
        <end position="400"/>
    </location>
</feature>
<feature type="transmembrane region" description="Helical" evidence="7">
    <location>
        <begin position="191"/>
        <end position="210"/>
    </location>
</feature>
<feature type="transmembrane region" description="Helical" evidence="7">
    <location>
        <begin position="303"/>
        <end position="325"/>
    </location>
</feature>
<dbReference type="PANTHER" id="PTHR23504:SF6">
    <property type="entry name" value="MULTIDRUG TRANSPORTER, PUTATIVE (AFU_ORTHOLOGUE AFUA_4G08740)-RELATED"/>
    <property type="match status" value="1"/>
</dbReference>
<evidence type="ECO:0000313" key="9">
    <source>
        <dbReference type="EMBL" id="KIW94531.1"/>
    </source>
</evidence>
<dbReference type="GO" id="GO:0022857">
    <property type="term" value="F:transmembrane transporter activity"/>
    <property type="evidence" value="ECO:0007669"/>
    <property type="project" value="InterPro"/>
</dbReference>
<feature type="transmembrane region" description="Helical" evidence="7">
    <location>
        <begin position="249"/>
        <end position="273"/>
    </location>
</feature>
<dbReference type="Proteomes" id="UP000053789">
    <property type="component" value="Unassembled WGS sequence"/>
</dbReference>
<sequence>MPSPPLKIPDDQARQDVEGSNTHFSDVSLALDGAASSTEYLEKFDGKNDHTENAAASTSSKLPARPSLTPGISSNARRPSFIDEEEDPIATTTTANGGLDKSQKEAPVTWMSLPKKGQLAVLTFARLSEPLTERSLAAYLFYQLRSFDPSLPDSTIASQGGMLTASFAAAQFVTAVWWGRAADTPWIGRKRVLLVGLFGTCISCIGVGFSKSFAQALFFRACAGCLNGNVGVMRTMISEIIKEKKYQSRAFLLLPMCFNIGVVIGPILGGFLADPISSFPAVFGPGSFIGGTDGVRWMTAFPYALPNVVSSIFILASALLLVLGLDETHVALKDRPDYGRRLGKYLVRILCRRGKQEYEYSEIGNQVELQDVDEDDHSSQGRDDPESSRTPTATPMAAKPASWKPNLSFRQIFPKNVILTLLAHHLLAMHVSAFNALVFLFLPAPRSNNTHAELPFLFTGGLGLSSDRVGLATAIIGIIGFPLQILLYPSLNSKLGTLPSYRWFLPFSVLAYIIMPYLALLPNKAYLIWPALTVVLAFQVIARTFALPGSTILINNCTPHPSVLGTIHGFAQSVSSGARTLGPTLGGWGLGLGLGGNCVGAVWWVMASIAVLNWSLLWVISEGDAGAAAAAAMAG</sequence>
<feature type="transmembrane region" description="Helical" evidence="7">
    <location>
        <begin position="417"/>
        <end position="442"/>
    </location>
</feature>
<keyword evidence="4 7" id="KW-1133">Transmembrane helix</keyword>
<dbReference type="InterPro" id="IPR036259">
    <property type="entry name" value="MFS_trans_sf"/>
</dbReference>
<feature type="compositionally biased region" description="Basic and acidic residues" evidence="6">
    <location>
        <begin position="377"/>
        <end position="387"/>
    </location>
</feature>
<dbReference type="EMBL" id="KN846985">
    <property type="protein sequence ID" value="KIW94531.1"/>
    <property type="molecule type" value="Genomic_DNA"/>
</dbReference>
<name>A0A0D2EXB5_CLAB1</name>
<feature type="compositionally biased region" description="Low complexity" evidence="6">
    <location>
        <begin position="390"/>
        <end position="400"/>
    </location>
</feature>
<dbReference type="Gene3D" id="1.20.1250.20">
    <property type="entry name" value="MFS general substrate transporter like domains"/>
    <property type="match status" value="1"/>
</dbReference>
<evidence type="ECO:0000256" key="3">
    <source>
        <dbReference type="ARBA" id="ARBA00022692"/>
    </source>
</evidence>
<keyword evidence="2" id="KW-0813">Transport</keyword>
<feature type="transmembrane region" description="Helical" evidence="7">
    <location>
        <begin position="160"/>
        <end position="179"/>
    </location>
</feature>
<keyword evidence="10" id="KW-1185">Reference proteome</keyword>